<dbReference type="PANTHER" id="PTHR30349:SF41">
    <property type="entry name" value="INTEGRASE_RECOMBINASE PROTEIN MJ0367-RELATED"/>
    <property type="match status" value="1"/>
</dbReference>
<evidence type="ECO:0000256" key="1">
    <source>
        <dbReference type="ARBA" id="ARBA00008857"/>
    </source>
</evidence>
<organism evidence="5 6">
    <name type="scientific">Akkermansia muciniphila</name>
    <dbReference type="NCBI Taxonomy" id="239935"/>
    <lineage>
        <taxon>Bacteria</taxon>
        <taxon>Pseudomonadati</taxon>
        <taxon>Verrucomicrobiota</taxon>
        <taxon>Verrucomicrobiia</taxon>
        <taxon>Verrucomicrobiales</taxon>
        <taxon>Akkermansiaceae</taxon>
        <taxon>Akkermansia</taxon>
    </lineage>
</organism>
<protein>
    <recommendedName>
        <fullName evidence="4">Tyr recombinase domain-containing protein</fullName>
    </recommendedName>
</protein>
<evidence type="ECO:0000313" key="5">
    <source>
        <dbReference type="EMBL" id="PNC18202.1"/>
    </source>
</evidence>
<dbReference type="GO" id="GO:0006310">
    <property type="term" value="P:DNA recombination"/>
    <property type="evidence" value="ECO:0007669"/>
    <property type="project" value="UniProtKB-KW"/>
</dbReference>
<dbReference type="AlphaFoldDB" id="A0A2N8HE17"/>
<dbReference type="InterPro" id="IPR010998">
    <property type="entry name" value="Integrase_recombinase_N"/>
</dbReference>
<dbReference type="InterPro" id="IPR002104">
    <property type="entry name" value="Integrase_catalytic"/>
</dbReference>
<name>A0A2N8HE17_9BACT</name>
<gene>
    <name evidence="5" type="ORF">CXU22_06115</name>
</gene>
<proteinExistence type="inferred from homology"/>
<dbReference type="Gene3D" id="1.10.150.130">
    <property type="match status" value="1"/>
</dbReference>
<evidence type="ECO:0000256" key="3">
    <source>
        <dbReference type="ARBA" id="ARBA00023172"/>
    </source>
</evidence>
<dbReference type="GO" id="GO:0003677">
    <property type="term" value="F:DNA binding"/>
    <property type="evidence" value="ECO:0007669"/>
    <property type="project" value="UniProtKB-KW"/>
</dbReference>
<comment type="caution">
    <text evidence="5">The sequence shown here is derived from an EMBL/GenBank/DDBJ whole genome shotgun (WGS) entry which is preliminary data.</text>
</comment>
<dbReference type="CDD" id="cd00397">
    <property type="entry name" value="DNA_BRE_C"/>
    <property type="match status" value="1"/>
</dbReference>
<dbReference type="GO" id="GO:0015074">
    <property type="term" value="P:DNA integration"/>
    <property type="evidence" value="ECO:0007669"/>
    <property type="project" value="InterPro"/>
</dbReference>
<evidence type="ECO:0000313" key="6">
    <source>
        <dbReference type="Proteomes" id="UP000236000"/>
    </source>
</evidence>
<dbReference type="Gene3D" id="1.10.443.10">
    <property type="entry name" value="Intergrase catalytic core"/>
    <property type="match status" value="1"/>
</dbReference>
<dbReference type="EMBL" id="PJKA01000010">
    <property type="protein sequence ID" value="PNC18202.1"/>
    <property type="molecule type" value="Genomic_DNA"/>
</dbReference>
<feature type="domain" description="Tyr recombinase" evidence="4">
    <location>
        <begin position="234"/>
        <end position="426"/>
    </location>
</feature>
<keyword evidence="3" id="KW-0233">DNA recombination</keyword>
<accession>A0A2N8HE17</accession>
<keyword evidence="2" id="KW-0238">DNA-binding</keyword>
<reference evidence="5 6" key="1">
    <citation type="journal article" date="2017" name="BMC Genomics">
        <title>Genome sequencing of 39 Akkermansia muciniphila isolates reveals its population structure, genomic and functional diverisity, and global distribution in mammalian gut microbiotas.</title>
        <authorList>
            <person name="Guo X."/>
            <person name="Li S."/>
            <person name="Zhang J."/>
            <person name="Wu F."/>
            <person name="Li X."/>
            <person name="Wu D."/>
            <person name="Zhang M."/>
            <person name="Ou Z."/>
            <person name="Jie Z."/>
            <person name="Yan Q."/>
            <person name="Li P."/>
            <person name="Yi J."/>
            <person name="Peng Y."/>
        </authorList>
    </citation>
    <scope>NUCLEOTIDE SEQUENCE [LARGE SCALE GENOMIC DNA]</scope>
    <source>
        <strain evidence="5 6">GP24</strain>
    </source>
</reference>
<sequence length="442" mass="50799">MPKPSVIRCVLDEQRKAQKRKAVYRVSIPAELSETGKRQNRYFTTQREGNAFAARLRTRRNAEGSSVFQVSASEAQLFREAQQILEPYGLDVFGVIKELAPLLEQVNDVAEIRRLVRMGMEQEKRDSKSIPFCDAVSKLLEVKQHVQKRRESTLSQIRYITGRIGKCCPDFAVTLLSQLTTDDCRKMIDRTFKPDKQKNDARKILSSIFNFGIKRKWCHENPAQALDIIAIQEHEIHPLTPEEIAGLFQACRPPTTEEKGMPLTSRKTVEGARLDLTCCLAPLAIMAFSGIRPQEVTRLTWNDIFLDTPEKVIKVRSRASKTGGTRQVNICPALEAWLRMAPHQEDNSICPPQWPVRWAGLRYRAGWDVNGKRWPNDALRHTFASYHVLIHRNIPQLQLEMGHSSSTQIMHRYMNLSGVDQEMAERFWNFLPEEDFQNCQNT</sequence>
<dbReference type="PANTHER" id="PTHR30349">
    <property type="entry name" value="PHAGE INTEGRASE-RELATED"/>
    <property type="match status" value="1"/>
</dbReference>
<dbReference type="InterPro" id="IPR050090">
    <property type="entry name" value="Tyrosine_recombinase_XerCD"/>
</dbReference>
<comment type="similarity">
    <text evidence="1">Belongs to the 'phage' integrase family.</text>
</comment>
<dbReference type="OrthoDB" id="9775880at2"/>
<dbReference type="InterPro" id="IPR011010">
    <property type="entry name" value="DNA_brk_join_enz"/>
</dbReference>
<evidence type="ECO:0000256" key="2">
    <source>
        <dbReference type="ARBA" id="ARBA00023125"/>
    </source>
</evidence>
<dbReference type="Pfam" id="PF00589">
    <property type="entry name" value="Phage_integrase"/>
    <property type="match status" value="1"/>
</dbReference>
<dbReference type="PROSITE" id="PS51898">
    <property type="entry name" value="TYR_RECOMBINASE"/>
    <property type="match status" value="1"/>
</dbReference>
<dbReference type="SUPFAM" id="SSF56349">
    <property type="entry name" value="DNA breaking-rejoining enzymes"/>
    <property type="match status" value="1"/>
</dbReference>
<evidence type="ECO:0000259" key="4">
    <source>
        <dbReference type="PROSITE" id="PS51898"/>
    </source>
</evidence>
<dbReference type="Proteomes" id="UP000236000">
    <property type="component" value="Unassembled WGS sequence"/>
</dbReference>
<dbReference type="InterPro" id="IPR013762">
    <property type="entry name" value="Integrase-like_cat_sf"/>
</dbReference>